<dbReference type="RefSeq" id="XP_062733823.1">
    <property type="nucleotide sequence ID" value="XM_062877996.1"/>
</dbReference>
<evidence type="ECO:0000313" key="2">
    <source>
        <dbReference type="EMBL" id="KAK4644847.1"/>
    </source>
</evidence>
<reference evidence="2 3" key="1">
    <citation type="journal article" date="2023" name="bioRxiv">
        <title>High-quality genome assemblies of four members of thePodospora anserinaspecies complex.</title>
        <authorList>
            <person name="Ament-Velasquez S.L."/>
            <person name="Vogan A.A."/>
            <person name="Wallerman O."/>
            <person name="Hartmann F."/>
            <person name="Gautier V."/>
            <person name="Silar P."/>
            <person name="Giraud T."/>
            <person name="Johannesson H."/>
        </authorList>
    </citation>
    <scope>NUCLEOTIDE SEQUENCE [LARGE SCALE GENOMIC DNA]</scope>
    <source>
        <strain evidence="2 3">CBS 112042</strain>
    </source>
</reference>
<dbReference type="PANTHER" id="PTHR33112">
    <property type="entry name" value="DOMAIN PROTEIN, PUTATIVE-RELATED"/>
    <property type="match status" value="1"/>
</dbReference>
<feature type="domain" description="Heterokaryon incompatibility" evidence="1">
    <location>
        <begin position="260"/>
        <end position="425"/>
    </location>
</feature>
<organism evidence="2 3">
    <name type="scientific">Podospora bellae-mahoneyi</name>
    <dbReference type="NCBI Taxonomy" id="2093777"/>
    <lineage>
        <taxon>Eukaryota</taxon>
        <taxon>Fungi</taxon>
        <taxon>Dikarya</taxon>
        <taxon>Ascomycota</taxon>
        <taxon>Pezizomycotina</taxon>
        <taxon>Sordariomycetes</taxon>
        <taxon>Sordariomycetidae</taxon>
        <taxon>Sordariales</taxon>
        <taxon>Podosporaceae</taxon>
        <taxon>Podospora</taxon>
    </lineage>
</organism>
<comment type="caution">
    <text evidence="2">The sequence shown here is derived from an EMBL/GenBank/DDBJ whole genome shotgun (WGS) entry which is preliminary data.</text>
</comment>
<sequence>MTTSRPGSPTLKSPPREPSHICSRCSLLTFKEEFVERSPKLALDLDELLAPRPGRMGWCRVGPDISKGEFDVLATTAYFLSDTLPTLPTLRDSSFKCDFCKKLRDALLVQYAHLLRGVREGPDSKNDQDRHGLDPSLLIIRAYYSWCRRNCIRLAVQLRVTIFKQLGHSELGLFREPFFMRWVAEAAKDSQPVAAYLRLPERFGDPQSLSRIKDMLPKEDNHTLADPRFVPKRLLDVRAEPARLVSGERVFASSDQVPQYAALSYCWGPPEIASQQHTLTQDTLAYRLQKVELEKLPLPVRDAVRVTRALALPYLWVDALCILQDDTADWEQQCGDMHKVYGNAHITLCAASSKSCVDGLMESHQYQASIPFRSTNNEVAGYFSLRLDIAGTEIMIEKHMYPLRIFGSLRWFGHVWRNRGWVFQERVSSQRKLLFWRDHLQFACPPSTDVPQGYCTISGDRLSLDGGGGPIMQQQLAREASFHLKRPNDQSSRVELLNMWLYLIQKYGEMSTDSFTNPLDVLPAISGLAAVYHRYLAKSSSSQASSIRLNPEYIAGYWQQDLTRSLLWQIWSCSHGVTIDSAVMAPPRAWFQSLLNRLRGLSQQQHIPSWSQLTRGKTWNIFCSNPPDYWNVQPAVSILNARTKPLGESPFGYIQRHPHLLLRTRVVEVAGLAASLTICSVRLDRSLRSSFQLLVRGDRQAVCLVNVDFASPVLDFEVGDRFGVMREYEECVLEMLLRSSCCLGLLGYCDVGGTEVDGRRPVGEGDEPVLHKPTGLVLHPVPGGGSSSGFYRVGVFTPNVVGSNKLLAELFETVAEEREICLY</sequence>
<dbReference type="GeneID" id="87897478"/>
<dbReference type="Proteomes" id="UP001322138">
    <property type="component" value="Unassembled WGS sequence"/>
</dbReference>
<proteinExistence type="predicted"/>
<dbReference type="EMBL" id="JAFFGZ010000005">
    <property type="protein sequence ID" value="KAK4644847.1"/>
    <property type="molecule type" value="Genomic_DNA"/>
</dbReference>
<accession>A0ABR0FPN1</accession>
<gene>
    <name evidence="2" type="ORF">QC761_308530</name>
</gene>
<dbReference type="InterPro" id="IPR010730">
    <property type="entry name" value="HET"/>
</dbReference>
<evidence type="ECO:0000313" key="3">
    <source>
        <dbReference type="Proteomes" id="UP001322138"/>
    </source>
</evidence>
<name>A0ABR0FPN1_9PEZI</name>
<dbReference type="PANTHER" id="PTHR33112:SF16">
    <property type="entry name" value="HETEROKARYON INCOMPATIBILITY DOMAIN-CONTAINING PROTEIN"/>
    <property type="match status" value="1"/>
</dbReference>
<protein>
    <recommendedName>
        <fullName evidence="1">Heterokaryon incompatibility domain-containing protein</fullName>
    </recommendedName>
</protein>
<keyword evidence="3" id="KW-1185">Reference proteome</keyword>
<dbReference type="Pfam" id="PF06985">
    <property type="entry name" value="HET"/>
    <property type="match status" value="1"/>
</dbReference>
<evidence type="ECO:0000259" key="1">
    <source>
        <dbReference type="Pfam" id="PF06985"/>
    </source>
</evidence>